<keyword evidence="2" id="KW-1185">Reference proteome</keyword>
<protein>
    <submittedName>
        <fullName evidence="1">Uncharacterized protein</fullName>
    </submittedName>
</protein>
<organism evidence="1 2">
    <name type="scientific">Gossypium arboreum</name>
    <name type="common">Tree cotton</name>
    <name type="synonym">Gossypium nanking</name>
    <dbReference type="NCBI Taxonomy" id="29729"/>
    <lineage>
        <taxon>Eukaryota</taxon>
        <taxon>Viridiplantae</taxon>
        <taxon>Streptophyta</taxon>
        <taxon>Embryophyta</taxon>
        <taxon>Tracheophyta</taxon>
        <taxon>Spermatophyta</taxon>
        <taxon>Magnoliopsida</taxon>
        <taxon>eudicotyledons</taxon>
        <taxon>Gunneridae</taxon>
        <taxon>Pentapetalae</taxon>
        <taxon>rosids</taxon>
        <taxon>malvids</taxon>
        <taxon>Malvales</taxon>
        <taxon>Malvaceae</taxon>
        <taxon>Malvoideae</taxon>
        <taxon>Gossypium</taxon>
    </lineage>
</organism>
<proteinExistence type="predicted"/>
<dbReference type="AlphaFoldDB" id="A0A0B0NQ80"/>
<evidence type="ECO:0000313" key="1">
    <source>
        <dbReference type="EMBL" id="KHG13964.1"/>
    </source>
</evidence>
<dbReference type="Proteomes" id="UP000032142">
    <property type="component" value="Unassembled WGS sequence"/>
</dbReference>
<dbReference type="EMBL" id="KN400562">
    <property type="protein sequence ID" value="KHG13964.1"/>
    <property type="molecule type" value="Genomic_DNA"/>
</dbReference>
<name>A0A0B0NQ80_GOSAR</name>
<evidence type="ECO:0000313" key="2">
    <source>
        <dbReference type="Proteomes" id="UP000032142"/>
    </source>
</evidence>
<reference evidence="2" key="1">
    <citation type="submission" date="2014-09" db="EMBL/GenBank/DDBJ databases">
        <authorList>
            <person name="Mudge J."/>
            <person name="Ramaraj T."/>
            <person name="Lindquist I.E."/>
            <person name="Bharti A.K."/>
            <person name="Sundararajan A."/>
            <person name="Cameron C.T."/>
            <person name="Woodward J.E."/>
            <person name="May G.D."/>
            <person name="Brubaker C."/>
            <person name="Broadhvest J."/>
            <person name="Wilkins T.A."/>
        </authorList>
    </citation>
    <scope>NUCLEOTIDE SEQUENCE</scope>
    <source>
        <strain evidence="2">cv. AKA8401</strain>
    </source>
</reference>
<accession>A0A0B0NQ80</accession>
<gene>
    <name evidence="1" type="ORF">F383_19533</name>
</gene>
<sequence>MCASKTMASICDSDVCVRVRPCQRQWHRYVITCKTTSRTLALYNTGVIIRVSNPIPNGSSGIDKWGKNL</sequence>